<organism evidence="5 6">
    <name type="scientific">Crucibulum laeve</name>
    <dbReference type="NCBI Taxonomy" id="68775"/>
    <lineage>
        <taxon>Eukaryota</taxon>
        <taxon>Fungi</taxon>
        <taxon>Dikarya</taxon>
        <taxon>Basidiomycota</taxon>
        <taxon>Agaricomycotina</taxon>
        <taxon>Agaricomycetes</taxon>
        <taxon>Agaricomycetidae</taxon>
        <taxon>Agaricales</taxon>
        <taxon>Agaricineae</taxon>
        <taxon>Nidulariaceae</taxon>
        <taxon>Crucibulum</taxon>
    </lineage>
</organism>
<reference evidence="5 6" key="1">
    <citation type="journal article" date="2019" name="Nat. Ecol. Evol.">
        <title>Megaphylogeny resolves global patterns of mushroom evolution.</title>
        <authorList>
            <person name="Varga T."/>
            <person name="Krizsan K."/>
            <person name="Foldi C."/>
            <person name="Dima B."/>
            <person name="Sanchez-Garcia M."/>
            <person name="Sanchez-Ramirez S."/>
            <person name="Szollosi G.J."/>
            <person name="Szarkandi J.G."/>
            <person name="Papp V."/>
            <person name="Albert L."/>
            <person name="Andreopoulos W."/>
            <person name="Angelini C."/>
            <person name="Antonin V."/>
            <person name="Barry K.W."/>
            <person name="Bougher N.L."/>
            <person name="Buchanan P."/>
            <person name="Buyck B."/>
            <person name="Bense V."/>
            <person name="Catcheside P."/>
            <person name="Chovatia M."/>
            <person name="Cooper J."/>
            <person name="Damon W."/>
            <person name="Desjardin D."/>
            <person name="Finy P."/>
            <person name="Geml J."/>
            <person name="Haridas S."/>
            <person name="Hughes K."/>
            <person name="Justo A."/>
            <person name="Karasinski D."/>
            <person name="Kautmanova I."/>
            <person name="Kiss B."/>
            <person name="Kocsube S."/>
            <person name="Kotiranta H."/>
            <person name="LaButti K.M."/>
            <person name="Lechner B.E."/>
            <person name="Liimatainen K."/>
            <person name="Lipzen A."/>
            <person name="Lukacs Z."/>
            <person name="Mihaltcheva S."/>
            <person name="Morgado L.N."/>
            <person name="Niskanen T."/>
            <person name="Noordeloos M.E."/>
            <person name="Ohm R.A."/>
            <person name="Ortiz-Santana B."/>
            <person name="Ovrebo C."/>
            <person name="Racz N."/>
            <person name="Riley R."/>
            <person name="Savchenko A."/>
            <person name="Shiryaev A."/>
            <person name="Soop K."/>
            <person name="Spirin V."/>
            <person name="Szebenyi C."/>
            <person name="Tomsovsky M."/>
            <person name="Tulloss R.E."/>
            <person name="Uehling J."/>
            <person name="Grigoriev I.V."/>
            <person name="Vagvolgyi C."/>
            <person name="Papp T."/>
            <person name="Martin F.M."/>
            <person name="Miettinen O."/>
            <person name="Hibbett D.S."/>
            <person name="Nagy L.G."/>
        </authorList>
    </citation>
    <scope>NUCLEOTIDE SEQUENCE [LARGE SCALE GENOMIC DNA]</scope>
    <source>
        <strain evidence="5 6">CBS 166.37</strain>
    </source>
</reference>
<dbReference type="AlphaFoldDB" id="A0A5C3MD60"/>
<feature type="transmembrane region" description="Helical" evidence="3">
    <location>
        <begin position="66"/>
        <end position="82"/>
    </location>
</feature>
<proteinExistence type="inferred from homology"/>
<dbReference type="GO" id="GO:0000506">
    <property type="term" value="C:glycosylphosphatidylinositol-N-acetylglucosaminyltransferase (GPI-GnT) complex"/>
    <property type="evidence" value="ECO:0007669"/>
    <property type="project" value="InterPro"/>
</dbReference>
<evidence type="ECO:0000313" key="5">
    <source>
        <dbReference type="EMBL" id="TFK42693.1"/>
    </source>
</evidence>
<keyword evidence="3" id="KW-0812">Transmembrane</keyword>
<name>A0A5C3MD60_9AGAR</name>
<comment type="similarity">
    <text evidence="2">Belongs to the PIGH family.</text>
</comment>
<dbReference type="Pfam" id="PF10181">
    <property type="entry name" value="PIG-H"/>
    <property type="match status" value="1"/>
</dbReference>
<dbReference type="InterPro" id="IPR044215">
    <property type="entry name" value="PIG-H"/>
</dbReference>
<evidence type="ECO:0000313" key="6">
    <source>
        <dbReference type="Proteomes" id="UP000308652"/>
    </source>
</evidence>
<dbReference type="EMBL" id="ML213592">
    <property type="protein sequence ID" value="TFK42693.1"/>
    <property type="molecule type" value="Genomic_DNA"/>
</dbReference>
<dbReference type="OrthoDB" id="6256716at2759"/>
<keyword evidence="3" id="KW-0472">Membrane</keyword>
<keyword evidence="6" id="KW-1185">Reference proteome</keyword>
<sequence>MQHQCPLPDSYPQFSVLDLPGYREYRVENWRLAKDGTRRVLQGTSGIDWQLAFISLLLAWLWAKGIWNTWIISAVAFMVIWFKGSQVICETAIVLPPHGIQLETHRGFPSVPLTITRRFIPFVALRDVVINEGLRRWNVNYHLLAISDSGKGYGLDLFFENLLPQHHILFVVYQGIHELLPLSQKYIHPDNGQNCRNGGGSL</sequence>
<feature type="domain" description="Phosphatidylinositol N-acetylglucosaminyltransferase subunit H conserved" evidence="4">
    <location>
        <begin position="93"/>
        <end position="152"/>
    </location>
</feature>
<dbReference type="GO" id="GO:0006506">
    <property type="term" value="P:GPI anchor biosynthetic process"/>
    <property type="evidence" value="ECO:0007669"/>
    <property type="project" value="UniProtKB-UniPathway"/>
</dbReference>
<comment type="pathway">
    <text evidence="1">Glycolipid biosynthesis; glycosylphosphatidylinositol-anchor biosynthesis.</text>
</comment>
<gene>
    <name evidence="5" type="ORF">BDQ12DRAFT_676642</name>
</gene>
<evidence type="ECO:0000256" key="2">
    <source>
        <dbReference type="ARBA" id="ARBA00009610"/>
    </source>
</evidence>
<protein>
    <recommendedName>
        <fullName evidence="4">Phosphatidylinositol N-acetylglucosaminyltransferase subunit H conserved domain-containing protein</fullName>
    </recommendedName>
</protein>
<dbReference type="STRING" id="68775.A0A5C3MD60"/>
<evidence type="ECO:0000259" key="4">
    <source>
        <dbReference type="Pfam" id="PF10181"/>
    </source>
</evidence>
<accession>A0A5C3MD60</accession>
<dbReference type="PANTHER" id="PTHR15231">
    <property type="entry name" value="PHOSPHATIDYLINOSITOL N-ACETYLGLUCOSAMINYLTRANSFERASE SUBUNIT H"/>
    <property type="match status" value="1"/>
</dbReference>
<dbReference type="UniPathway" id="UPA00196"/>
<dbReference type="InterPro" id="IPR019328">
    <property type="entry name" value="PIGH-H_dom"/>
</dbReference>
<dbReference type="Proteomes" id="UP000308652">
    <property type="component" value="Unassembled WGS sequence"/>
</dbReference>
<dbReference type="PANTHER" id="PTHR15231:SF1">
    <property type="entry name" value="PHOSPHATIDYLINOSITOL N-ACETYLGLUCOSAMINYLTRANSFERASE SUBUNIT H"/>
    <property type="match status" value="1"/>
</dbReference>
<evidence type="ECO:0000256" key="1">
    <source>
        <dbReference type="ARBA" id="ARBA00004687"/>
    </source>
</evidence>
<keyword evidence="3" id="KW-1133">Transmembrane helix</keyword>
<evidence type="ECO:0000256" key="3">
    <source>
        <dbReference type="SAM" id="Phobius"/>
    </source>
</evidence>